<name>A0A7G6E6R6_THEFR</name>
<dbReference type="PANTHER" id="PTHR43236">
    <property type="entry name" value="ANTITOXIN HIGA1"/>
    <property type="match status" value="1"/>
</dbReference>
<dbReference type="InterPro" id="IPR052345">
    <property type="entry name" value="Rad_response_metalloprotease"/>
</dbReference>
<evidence type="ECO:0000313" key="2">
    <source>
        <dbReference type="EMBL" id="QNB47770.1"/>
    </source>
</evidence>
<dbReference type="EMBL" id="CP045798">
    <property type="protein sequence ID" value="QNB47770.1"/>
    <property type="molecule type" value="Genomic_DNA"/>
</dbReference>
<dbReference type="AlphaFoldDB" id="A0A7G6E6R6"/>
<protein>
    <submittedName>
        <fullName evidence="2">ImmA/IrrE family metallo-endopeptidase</fullName>
    </submittedName>
</protein>
<dbReference type="Proteomes" id="UP000515847">
    <property type="component" value="Chromosome"/>
</dbReference>
<proteinExistence type="predicted"/>
<dbReference type="RefSeq" id="WP_034421044.1">
    <property type="nucleotide sequence ID" value="NZ_CP045798.1"/>
</dbReference>
<sequence length="252" mass="29105">MKEKIQINSDAISLRKYFGEDSYSPVDIFSMLSTGEDFTVVFYPMSERISGLCIRDKNNKLIGINSTLTYGRQRFTAAHELCHLFYHESFTSIVCAKDIDKNKDPLEKEADMFASYFLAPYEALNDFIRTKLKKQNKNLDVSDIVKIEQYFGLSRQATLWRLINDGYLSSDEAEPMKRGIILSAQRLGFDAKLYLPTPEDKQYSTFGKYIKMAEELKDKNLISKGKYEELLLDAFRGDIVYGLNTEGEERYD</sequence>
<keyword evidence="3" id="KW-1185">Reference proteome</keyword>
<feature type="domain" description="IrrE N-terminal-like" evidence="1">
    <location>
        <begin position="48"/>
        <end position="162"/>
    </location>
</feature>
<evidence type="ECO:0000259" key="1">
    <source>
        <dbReference type="Pfam" id="PF06114"/>
    </source>
</evidence>
<evidence type="ECO:0000313" key="3">
    <source>
        <dbReference type="Proteomes" id="UP000515847"/>
    </source>
</evidence>
<gene>
    <name evidence="2" type="ORF">BR63_16725</name>
</gene>
<dbReference type="Gene3D" id="1.10.10.2910">
    <property type="match status" value="1"/>
</dbReference>
<accession>A0A7G6E6R6</accession>
<dbReference type="PANTHER" id="PTHR43236:SF1">
    <property type="entry name" value="BLL7220 PROTEIN"/>
    <property type="match status" value="1"/>
</dbReference>
<organism evidence="2 3">
    <name type="scientific">Thermanaerosceptrum fracticalcis</name>
    <dbReference type="NCBI Taxonomy" id="1712410"/>
    <lineage>
        <taxon>Bacteria</taxon>
        <taxon>Bacillati</taxon>
        <taxon>Bacillota</taxon>
        <taxon>Clostridia</taxon>
        <taxon>Eubacteriales</taxon>
        <taxon>Peptococcaceae</taxon>
        <taxon>Thermanaerosceptrum</taxon>
    </lineage>
</organism>
<dbReference type="KEGG" id="tfr:BR63_16725"/>
<dbReference type="Pfam" id="PF06114">
    <property type="entry name" value="Peptidase_M78"/>
    <property type="match status" value="1"/>
</dbReference>
<dbReference type="OrthoDB" id="42613at2"/>
<reference evidence="2 3" key="1">
    <citation type="journal article" date="2019" name="Front. Microbiol.">
        <title>Thermoanaerosceptrum fracticalcis gen. nov. sp. nov., a Novel Fumarate-Fermenting Microorganism From a Deep Fractured Carbonate Aquifer of the US Great Basin.</title>
        <authorList>
            <person name="Hamilton-Brehm S.D."/>
            <person name="Stewart L.E."/>
            <person name="Zavarin M."/>
            <person name="Caldwell M."/>
            <person name="Lawson P.A."/>
            <person name="Onstott T.C."/>
            <person name="Grzymski J."/>
            <person name="Neveux I."/>
            <person name="Lollar B.S."/>
            <person name="Russell C.E."/>
            <person name="Moser D.P."/>
        </authorList>
    </citation>
    <scope>NUCLEOTIDE SEQUENCE [LARGE SCALE GENOMIC DNA]</scope>
    <source>
        <strain evidence="2 3">DRI-13</strain>
    </source>
</reference>
<dbReference type="InterPro" id="IPR010359">
    <property type="entry name" value="IrrE_HExxH"/>
</dbReference>